<dbReference type="OrthoDB" id="515274at2"/>
<evidence type="ECO:0008006" key="4">
    <source>
        <dbReference type="Google" id="ProtNLM"/>
    </source>
</evidence>
<sequence>MSLNKARIRQLHSLFAPIMLLPVILALITGSLFQIAVITGKSEEFLWLLEWHRGKFGRINLEMIYPFLNAFGLLMLAVTGITTWFQTRPRKNKSNTFKS</sequence>
<proteinExistence type="predicted"/>
<dbReference type="EMBL" id="AP018227">
    <property type="protein sequence ID" value="BAY86054.1"/>
    <property type="molecule type" value="Genomic_DNA"/>
</dbReference>
<keyword evidence="3" id="KW-1185">Reference proteome</keyword>
<protein>
    <recommendedName>
        <fullName evidence="4">PepSY domain-containing protein</fullName>
    </recommendedName>
</protein>
<evidence type="ECO:0000313" key="2">
    <source>
        <dbReference type="EMBL" id="BAY86054.1"/>
    </source>
</evidence>
<feature type="transmembrane region" description="Helical" evidence="1">
    <location>
        <begin position="63"/>
        <end position="85"/>
    </location>
</feature>
<feature type="transmembrane region" description="Helical" evidence="1">
    <location>
        <begin position="12"/>
        <end position="38"/>
    </location>
</feature>
<dbReference type="Proteomes" id="UP000218418">
    <property type="component" value="Chromosome"/>
</dbReference>
<dbReference type="AlphaFoldDB" id="A0A1Z4LXV7"/>
<organism evidence="2 3">
    <name type="scientific">Calothrix parasitica NIES-267</name>
    <dbReference type="NCBI Taxonomy" id="1973488"/>
    <lineage>
        <taxon>Bacteria</taxon>
        <taxon>Bacillati</taxon>
        <taxon>Cyanobacteriota</taxon>
        <taxon>Cyanophyceae</taxon>
        <taxon>Nostocales</taxon>
        <taxon>Calotrichaceae</taxon>
        <taxon>Calothrix</taxon>
    </lineage>
</organism>
<keyword evidence="1" id="KW-0472">Membrane</keyword>
<reference evidence="2 3" key="1">
    <citation type="submission" date="2017-06" db="EMBL/GenBank/DDBJ databases">
        <title>Genome sequencing of cyanobaciteial culture collection at National Institute for Environmental Studies (NIES).</title>
        <authorList>
            <person name="Hirose Y."/>
            <person name="Shimura Y."/>
            <person name="Fujisawa T."/>
            <person name="Nakamura Y."/>
            <person name="Kawachi M."/>
        </authorList>
    </citation>
    <scope>NUCLEOTIDE SEQUENCE [LARGE SCALE GENOMIC DNA]</scope>
    <source>
        <strain evidence="2 3">NIES-267</strain>
    </source>
</reference>
<gene>
    <name evidence="2" type="ORF">NIES267_55600</name>
</gene>
<name>A0A1Z4LXV7_9CYAN</name>
<evidence type="ECO:0000256" key="1">
    <source>
        <dbReference type="SAM" id="Phobius"/>
    </source>
</evidence>
<keyword evidence="1" id="KW-0812">Transmembrane</keyword>
<accession>A0A1Z4LXV7</accession>
<evidence type="ECO:0000313" key="3">
    <source>
        <dbReference type="Proteomes" id="UP000218418"/>
    </source>
</evidence>
<keyword evidence="1" id="KW-1133">Transmembrane helix</keyword>